<dbReference type="EMBL" id="GGEC01028139">
    <property type="protein sequence ID" value="MBX08623.1"/>
    <property type="molecule type" value="Transcribed_RNA"/>
</dbReference>
<dbReference type="Gene3D" id="3.40.50.410">
    <property type="entry name" value="von Willebrand factor, type A domain"/>
    <property type="match status" value="1"/>
</dbReference>
<dbReference type="Pfam" id="PF13768">
    <property type="entry name" value="VWA_3"/>
    <property type="match status" value="1"/>
</dbReference>
<protein>
    <submittedName>
        <fullName evidence="2">Inter-alpha-trypsin inhibitor heavy chain</fullName>
    </submittedName>
</protein>
<evidence type="ECO:0000313" key="2">
    <source>
        <dbReference type="EMBL" id="MBX08623.1"/>
    </source>
</evidence>
<dbReference type="SUPFAM" id="SSF53300">
    <property type="entry name" value="vWA-like"/>
    <property type="match status" value="1"/>
</dbReference>
<organism evidence="2">
    <name type="scientific">Rhizophora mucronata</name>
    <name type="common">Asiatic mangrove</name>
    <dbReference type="NCBI Taxonomy" id="61149"/>
    <lineage>
        <taxon>Eukaryota</taxon>
        <taxon>Viridiplantae</taxon>
        <taxon>Streptophyta</taxon>
        <taxon>Embryophyta</taxon>
        <taxon>Tracheophyta</taxon>
        <taxon>Spermatophyta</taxon>
        <taxon>Magnoliopsida</taxon>
        <taxon>eudicotyledons</taxon>
        <taxon>Gunneridae</taxon>
        <taxon>Pentapetalae</taxon>
        <taxon>rosids</taxon>
        <taxon>fabids</taxon>
        <taxon>Malpighiales</taxon>
        <taxon>Rhizophoraceae</taxon>
        <taxon>Rhizophora</taxon>
    </lineage>
</organism>
<reference evidence="2" key="1">
    <citation type="submission" date="2018-02" db="EMBL/GenBank/DDBJ databases">
        <title>Rhizophora mucronata_Transcriptome.</title>
        <authorList>
            <person name="Meera S.P."/>
            <person name="Sreeshan A."/>
            <person name="Augustine A."/>
        </authorList>
    </citation>
    <scope>NUCLEOTIDE SEQUENCE</scope>
    <source>
        <tissue evidence="2">Leaf</tissue>
    </source>
</reference>
<feature type="domain" description="VWFA" evidence="1">
    <location>
        <begin position="323"/>
        <end position="500"/>
    </location>
</feature>
<evidence type="ECO:0000259" key="1">
    <source>
        <dbReference type="PROSITE" id="PS50234"/>
    </source>
</evidence>
<dbReference type="PANTHER" id="PTHR46503:SF9">
    <property type="entry name" value="INTER ALPHA-TRYPSIN INHIBITOR, HEAVY CHAIN-LIKE PROTEIN"/>
    <property type="match status" value="1"/>
</dbReference>
<dbReference type="PANTHER" id="PTHR46503">
    <property type="entry name" value="INTER-ALPHA-TRYPSIN INHIBITOR HEAVY CHAIN-LIKE PROTEIN"/>
    <property type="match status" value="1"/>
</dbReference>
<dbReference type="PROSITE" id="PS50234">
    <property type="entry name" value="VWFA"/>
    <property type="match status" value="1"/>
</dbReference>
<accession>A0A2P2KSB9</accession>
<proteinExistence type="predicted"/>
<dbReference type="InterPro" id="IPR036465">
    <property type="entry name" value="vWFA_dom_sf"/>
</dbReference>
<dbReference type="AlphaFoldDB" id="A0A2P2KSB9"/>
<name>A0A2P2KSB9_RHIMU</name>
<dbReference type="InterPro" id="IPR002035">
    <property type="entry name" value="VWF_A"/>
</dbReference>
<sequence length="748" mass="82573">MAGQFEASVEYGLKLSKRIFYGKELTPAPAPAMSRMPESYLPTAVMVYAVVPEPEAVDNPDVPSYQPYVHGRCEPPAMIPLHMHGVAVEVDCCLDYASISVSGTWRVHCIMTSRKCDCRVAVPMGDQGSLLGVEVDVAKRSWHSQLITAEDAKEKEKISKGGEGRYMKGSIYTFQIPRVEGGSTISIRVTWSQKLSYNKGKFSLSVPFSFPSFVNPTGQKISKREKILLNVDSGTGREIVCKSNTHALKELRRDISKMGFLYESEVMKWSSSNFSFSYSLASNELFGGMLLQSPLLQDFDDRQIFCFYLFPGHDQRWKAFRKELIFLIDISGSMKGPPLESVKNALLASLSKLNPQDSFNIIAFNGETYSFSSLMEPATQEAILKATQWLNNNLLPDGGTNILLPIKQAFKLLADASDSIPLIFLVTDGAVEDEKEICNFVKDSLAHGQSVSPRICTFGIGTYCNHYFLQMLAQIGRGHFDSAYDADSVDFQMQRLFTTASSVILANVSADAFKCLDSLELFPSGIPDLSLGSPLILSGRYTGNFPDLVKINGTLADMGNFVMDLKVQKAKDFPVDMVLARRQIDALTTKAWLSESNDLKEKVAKVSIQTRVPSEYTRMILFQADRGEKAPETILVRQVANRMNPLKQVDKEGQKIICLGSLGVGLGNMIATAKNVPPGSEEGRPLEATEKVVKAASKCCSRLLDRCCCMCFIQTCSYMNDQCSIVVAQLCGALACFECLACCYELFG</sequence>
<dbReference type="CDD" id="cd01461">
    <property type="entry name" value="vWA_interalpha_trypsin_inhibitor"/>
    <property type="match status" value="1"/>
</dbReference>
<dbReference type="SMART" id="SM00327">
    <property type="entry name" value="VWA"/>
    <property type="match status" value="1"/>
</dbReference>